<keyword evidence="6 10" id="KW-0067">ATP-binding</keyword>
<protein>
    <submittedName>
        <fullName evidence="15">Uncharacterized protein</fullName>
    </submittedName>
</protein>
<dbReference type="PANTHER" id="PTHR24416:SF621">
    <property type="entry name" value="TYROSINE KINASE RECEPTOR CAD96CA"/>
    <property type="match status" value="1"/>
</dbReference>
<evidence type="ECO:0000259" key="13">
    <source>
        <dbReference type="PROSITE" id="PS50011"/>
    </source>
</evidence>
<dbReference type="Pfam" id="PF07714">
    <property type="entry name" value="PK_Tyr_Ser-Thr"/>
    <property type="match status" value="1"/>
</dbReference>
<dbReference type="PROSITE" id="PS50835">
    <property type="entry name" value="IG_LIKE"/>
    <property type="match status" value="1"/>
</dbReference>
<dbReference type="GO" id="GO:0004714">
    <property type="term" value="F:transmembrane receptor protein tyrosine kinase activity"/>
    <property type="evidence" value="ECO:0007669"/>
    <property type="project" value="UniProtKB-EC"/>
</dbReference>
<keyword evidence="7 11" id="KW-0472">Membrane</keyword>
<proteinExistence type="predicted"/>
<comment type="catalytic activity">
    <reaction evidence="9">
        <text>L-tyrosyl-[protein] + ATP = O-phospho-L-tyrosyl-[protein] + ADP + H(+)</text>
        <dbReference type="Rhea" id="RHEA:10596"/>
        <dbReference type="Rhea" id="RHEA-COMP:10136"/>
        <dbReference type="Rhea" id="RHEA-COMP:20101"/>
        <dbReference type="ChEBI" id="CHEBI:15378"/>
        <dbReference type="ChEBI" id="CHEBI:30616"/>
        <dbReference type="ChEBI" id="CHEBI:46858"/>
        <dbReference type="ChEBI" id="CHEBI:61978"/>
        <dbReference type="ChEBI" id="CHEBI:456216"/>
        <dbReference type="EC" id="2.7.10.1"/>
    </reaction>
</comment>
<evidence type="ECO:0000256" key="11">
    <source>
        <dbReference type="SAM" id="Phobius"/>
    </source>
</evidence>
<feature type="signal peptide" evidence="12">
    <location>
        <begin position="1"/>
        <end position="28"/>
    </location>
</feature>
<dbReference type="InterPro" id="IPR007110">
    <property type="entry name" value="Ig-like_dom"/>
</dbReference>
<keyword evidence="16" id="KW-1185">Reference proteome</keyword>
<dbReference type="InterPro" id="IPR008266">
    <property type="entry name" value="Tyr_kinase_AS"/>
</dbReference>
<evidence type="ECO:0000256" key="9">
    <source>
        <dbReference type="ARBA" id="ARBA00051243"/>
    </source>
</evidence>
<dbReference type="GO" id="GO:0030182">
    <property type="term" value="P:neuron differentiation"/>
    <property type="evidence" value="ECO:0007669"/>
    <property type="project" value="UniProtKB-ARBA"/>
</dbReference>
<comment type="subcellular location">
    <subcellularLocation>
        <location evidence="2">Endomembrane system</location>
    </subcellularLocation>
    <subcellularLocation>
        <location evidence="1">Membrane</location>
        <topology evidence="1">Single-pass membrane protein</topology>
    </subcellularLocation>
</comment>
<sequence>MKIRILIGLVIACQVVFLIGEEVGGTAAEEELGQDEDFDIYIGNANFCDLCVIAVTYFIPSVITRDPNVDESAPNLTLKSYKTFAEYQNITVNSSSIFLPRVFNELIFECRSTLPTKWNFFAEQLRDPSVKKIEINKWHNHTTSTELPCFISTFKVKYSNPNQLVDLSCENVCPKNKTCRNLNTFVKYKTTPKYPAYFILEYGESNKTIRQQEKANRVDHRLGWNDQCRFALHVDLENGKYACTEANNTEKQVPSIFVPCGDPDECATVIKNRKMECNTTITFHQNCTSDLCAKLLDTSKLFILACGENNNNSVARGFFKPLGNETSRMYEYNREMEPGMGLLSVRMNTSVDETCGCKYVENKTAIYTGYHREFTCSALKSFFSFGIQWKLIYENKSEINLAPGRESTNEITQTHTSINRIRFNDPSIKEVVCVAPNWNSVQMTEFHYPVNVTGSIKPCLTTQNCSNPNDMEIVKLNISNKEEKLTCNRTGEPPAQISWRFDGVKSVDWDKRKSTSIHYNQTDDVNKSEVYLSPEHPFNEIVCVLRNGAGSLEVHFLLSKGSDTETTMKTMHTHIVIIVCSLAAFLLITVVATACWKIRKQKKSMNLTEDEIQEFQLGNPDATDAFLVPYNMELEVPLENFTASEEILGIGAYGKVVKGLYGTSVVAIKTLKKTADVGYLKALLSELKIMSFVGRHSNVVNLLGASTQNIRKKEIFIILEYCELGNMVSVLQKNRGIFQNYFEIEYADMEKNSIVYQNHPVKRLTTFDLIRWAYEIALGMDFLSAKNVIHGDLAGRNILITKCLHAKVSDFGLSKQLYEYTTYVQKVNVPLPLRWMAYESLKDLKFSIQSDVWSYGVVMWEIFSLGETPYPGMEWGFGSWKEIQNGKRNDMPPYASQKLYKFMLDCWNIDPKGRPTFQYLWKSVSDYSSELEDLYEI</sequence>
<evidence type="ECO:0000256" key="2">
    <source>
        <dbReference type="ARBA" id="ARBA00004308"/>
    </source>
</evidence>
<dbReference type="GO" id="GO:0051130">
    <property type="term" value="P:positive regulation of cellular component organization"/>
    <property type="evidence" value="ECO:0007669"/>
    <property type="project" value="UniProtKB-ARBA"/>
</dbReference>
<dbReference type="EMBL" id="CAJVCH010377839">
    <property type="protein sequence ID" value="CAG7816765.1"/>
    <property type="molecule type" value="Genomic_DNA"/>
</dbReference>
<keyword evidence="11" id="KW-1133">Transmembrane helix</keyword>
<evidence type="ECO:0000259" key="14">
    <source>
        <dbReference type="PROSITE" id="PS50835"/>
    </source>
</evidence>
<dbReference type="GO" id="GO:0007169">
    <property type="term" value="P:cell surface receptor protein tyrosine kinase signaling pathway"/>
    <property type="evidence" value="ECO:0007669"/>
    <property type="project" value="TreeGrafter"/>
</dbReference>
<evidence type="ECO:0000313" key="15">
    <source>
        <dbReference type="EMBL" id="CAG7816765.1"/>
    </source>
</evidence>
<feature type="chain" id="PRO_5035305937" evidence="12">
    <location>
        <begin position="29"/>
        <end position="937"/>
    </location>
</feature>
<evidence type="ECO:0000256" key="1">
    <source>
        <dbReference type="ARBA" id="ARBA00004167"/>
    </source>
</evidence>
<keyword evidence="5" id="KW-0418">Kinase</keyword>
<dbReference type="GO" id="GO:0005886">
    <property type="term" value="C:plasma membrane"/>
    <property type="evidence" value="ECO:0007669"/>
    <property type="project" value="TreeGrafter"/>
</dbReference>
<feature type="domain" description="Ig-like" evidence="14">
    <location>
        <begin position="458"/>
        <end position="559"/>
    </location>
</feature>
<dbReference type="GO" id="GO:0043235">
    <property type="term" value="C:receptor complex"/>
    <property type="evidence" value="ECO:0007669"/>
    <property type="project" value="TreeGrafter"/>
</dbReference>
<dbReference type="PANTHER" id="PTHR24416">
    <property type="entry name" value="TYROSINE-PROTEIN KINASE RECEPTOR"/>
    <property type="match status" value="1"/>
</dbReference>
<evidence type="ECO:0000256" key="6">
    <source>
        <dbReference type="ARBA" id="ARBA00022840"/>
    </source>
</evidence>
<evidence type="ECO:0000256" key="12">
    <source>
        <dbReference type="SAM" id="SignalP"/>
    </source>
</evidence>
<dbReference type="InterPro" id="IPR050122">
    <property type="entry name" value="RTK"/>
</dbReference>
<keyword evidence="8" id="KW-0829">Tyrosine-protein kinase</keyword>
<dbReference type="GO" id="GO:0048468">
    <property type="term" value="P:cell development"/>
    <property type="evidence" value="ECO:0007669"/>
    <property type="project" value="UniProtKB-ARBA"/>
</dbReference>
<organism evidence="15 16">
    <name type="scientific">Allacma fusca</name>
    <dbReference type="NCBI Taxonomy" id="39272"/>
    <lineage>
        <taxon>Eukaryota</taxon>
        <taxon>Metazoa</taxon>
        <taxon>Ecdysozoa</taxon>
        <taxon>Arthropoda</taxon>
        <taxon>Hexapoda</taxon>
        <taxon>Collembola</taxon>
        <taxon>Symphypleona</taxon>
        <taxon>Sminthuridae</taxon>
        <taxon>Allacma</taxon>
    </lineage>
</organism>
<dbReference type="CDD" id="cd00192">
    <property type="entry name" value="PTKc"/>
    <property type="match status" value="1"/>
</dbReference>
<evidence type="ECO:0000256" key="7">
    <source>
        <dbReference type="ARBA" id="ARBA00023136"/>
    </source>
</evidence>
<dbReference type="PROSITE" id="PS00109">
    <property type="entry name" value="PROTEIN_KINASE_TYR"/>
    <property type="match status" value="1"/>
</dbReference>
<dbReference type="PROSITE" id="PS00107">
    <property type="entry name" value="PROTEIN_KINASE_ATP"/>
    <property type="match status" value="1"/>
</dbReference>
<feature type="binding site" evidence="10">
    <location>
        <position position="669"/>
    </location>
    <ligand>
        <name>ATP</name>
        <dbReference type="ChEBI" id="CHEBI:30616"/>
    </ligand>
</feature>
<dbReference type="GO" id="GO:0050793">
    <property type="term" value="P:regulation of developmental process"/>
    <property type="evidence" value="ECO:0007669"/>
    <property type="project" value="UniProtKB-ARBA"/>
</dbReference>
<dbReference type="InterPro" id="IPR001245">
    <property type="entry name" value="Ser-Thr/Tyr_kinase_cat_dom"/>
</dbReference>
<dbReference type="AlphaFoldDB" id="A0A8J2KKP8"/>
<keyword evidence="4 10" id="KW-0547">Nucleotide-binding</keyword>
<gene>
    <name evidence="15" type="ORF">AFUS01_LOCUS27367</name>
</gene>
<dbReference type="FunFam" id="1.10.510.10:FF:001512">
    <property type="entry name" value="Receptor tyrosine-protein kinase erbB-2"/>
    <property type="match status" value="1"/>
</dbReference>
<comment type="caution">
    <text evidence="15">The sequence shown here is derived from an EMBL/GenBank/DDBJ whole genome shotgun (WGS) entry which is preliminary data.</text>
</comment>
<dbReference type="InterPro" id="IPR000719">
    <property type="entry name" value="Prot_kinase_dom"/>
</dbReference>
<dbReference type="InterPro" id="IPR017441">
    <property type="entry name" value="Protein_kinase_ATP_BS"/>
</dbReference>
<dbReference type="OrthoDB" id="2321740at2759"/>
<feature type="transmembrane region" description="Helical" evidence="11">
    <location>
        <begin position="575"/>
        <end position="596"/>
    </location>
</feature>
<evidence type="ECO:0000256" key="8">
    <source>
        <dbReference type="ARBA" id="ARBA00023137"/>
    </source>
</evidence>
<keyword evidence="11" id="KW-0812">Transmembrane</keyword>
<evidence type="ECO:0000256" key="10">
    <source>
        <dbReference type="PROSITE-ProRule" id="PRU10141"/>
    </source>
</evidence>
<dbReference type="GO" id="GO:0005524">
    <property type="term" value="F:ATP binding"/>
    <property type="evidence" value="ECO:0007669"/>
    <property type="project" value="UniProtKB-UniRule"/>
</dbReference>
<dbReference type="PROSITE" id="PS50011">
    <property type="entry name" value="PROTEIN_KINASE_DOM"/>
    <property type="match status" value="1"/>
</dbReference>
<name>A0A8J2KKP8_9HEXA</name>
<dbReference type="GO" id="GO:0012505">
    <property type="term" value="C:endomembrane system"/>
    <property type="evidence" value="ECO:0007669"/>
    <property type="project" value="UniProtKB-SubCell"/>
</dbReference>
<reference evidence="15" key="1">
    <citation type="submission" date="2021-06" db="EMBL/GenBank/DDBJ databases">
        <authorList>
            <person name="Hodson N. C."/>
            <person name="Mongue J. A."/>
            <person name="Jaron S. K."/>
        </authorList>
    </citation>
    <scope>NUCLEOTIDE SEQUENCE</scope>
</reference>
<accession>A0A8J2KKP8</accession>
<evidence type="ECO:0000256" key="4">
    <source>
        <dbReference type="ARBA" id="ARBA00022741"/>
    </source>
</evidence>
<evidence type="ECO:0000313" key="16">
    <source>
        <dbReference type="Proteomes" id="UP000708208"/>
    </source>
</evidence>
<keyword evidence="3" id="KW-0808">Transferase</keyword>
<feature type="domain" description="Protein kinase" evidence="13">
    <location>
        <begin position="642"/>
        <end position="928"/>
    </location>
</feature>
<keyword evidence="12" id="KW-0732">Signal</keyword>
<evidence type="ECO:0000256" key="5">
    <source>
        <dbReference type="ARBA" id="ARBA00022777"/>
    </source>
</evidence>
<evidence type="ECO:0000256" key="3">
    <source>
        <dbReference type="ARBA" id="ARBA00022679"/>
    </source>
</evidence>
<dbReference type="Proteomes" id="UP000708208">
    <property type="component" value="Unassembled WGS sequence"/>
</dbReference>